<evidence type="ECO:0008006" key="8">
    <source>
        <dbReference type="Google" id="ProtNLM"/>
    </source>
</evidence>
<name>A0A5N5WNP7_9EURO</name>
<organism evidence="6 7">
    <name type="scientific">Aspergillus leporis</name>
    <dbReference type="NCBI Taxonomy" id="41062"/>
    <lineage>
        <taxon>Eukaryota</taxon>
        <taxon>Fungi</taxon>
        <taxon>Dikarya</taxon>
        <taxon>Ascomycota</taxon>
        <taxon>Pezizomycotina</taxon>
        <taxon>Eurotiomycetes</taxon>
        <taxon>Eurotiomycetidae</taxon>
        <taxon>Eurotiales</taxon>
        <taxon>Aspergillaceae</taxon>
        <taxon>Aspergillus</taxon>
        <taxon>Aspergillus subgen. Circumdati</taxon>
    </lineage>
</organism>
<dbReference type="SUPFAM" id="SSF103473">
    <property type="entry name" value="MFS general substrate transporter"/>
    <property type="match status" value="1"/>
</dbReference>
<dbReference type="GO" id="GO:0015343">
    <property type="term" value="F:siderophore-iron transmembrane transporter activity"/>
    <property type="evidence" value="ECO:0007669"/>
    <property type="project" value="TreeGrafter"/>
</dbReference>
<reference evidence="6 7" key="1">
    <citation type="submission" date="2019-04" db="EMBL/GenBank/DDBJ databases">
        <title>Friends and foes A comparative genomics study of 23 Aspergillus species from section Flavi.</title>
        <authorList>
            <consortium name="DOE Joint Genome Institute"/>
            <person name="Kjaerbolling I."/>
            <person name="Vesth T."/>
            <person name="Frisvad J.C."/>
            <person name="Nybo J.L."/>
            <person name="Theobald S."/>
            <person name="Kildgaard S."/>
            <person name="Isbrandt T."/>
            <person name="Kuo A."/>
            <person name="Sato A."/>
            <person name="Lyhne E.K."/>
            <person name="Kogle M.E."/>
            <person name="Wiebenga A."/>
            <person name="Kun R.S."/>
            <person name="Lubbers R.J."/>
            <person name="Makela M.R."/>
            <person name="Barry K."/>
            <person name="Chovatia M."/>
            <person name="Clum A."/>
            <person name="Daum C."/>
            <person name="Haridas S."/>
            <person name="He G."/>
            <person name="LaButti K."/>
            <person name="Lipzen A."/>
            <person name="Mondo S."/>
            <person name="Riley R."/>
            <person name="Salamov A."/>
            <person name="Simmons B.A."/>
            <person name="Magnuson J.K."/>
            <person name="Henrissat B."/>
            <person name="Mortensen U.H."/>
            <person name="Larsen T.O."/>
            <person name="Devries R.P."/>
            <person name="Grigoriev I.V."/>
            <person name="Machida M."/>
            <person name="Baker S.E."/>
            <person name="Andersen M.R."/>
        </authorList>
    </citation>
    <scope>NUCLEOTIDE SEQUENCE [LARGE SCALE GENOMIC DNA]</scope>
    <source>
        <strain evidence="6 7">CBS 151.66</strain>
    </source>
</reference>
<evidence type="ECO:0000256" key="4">
    <source>
        <dbReference type="ARBA" id="ARBA00023136"/>
    </source>
</evidence>
<keyword evidence="7" id="KW-1185">Reference proteome</keyword>
<dbReference type="EMBL" id="ML732343">
    <property type="protein sequence ID" value="KAB8069405.1"/>
    <property type="molecule type" value="Genomic_DNA"/>
</dbReference>
<evidence type="ECO:0000256" key="3">
    <source>
        <dbReference type="ARBA" id="ARBA00022989"/>
    </source>
</evidence>
<evidence type="ECO:0000256" key="5">
    <source>
        <dbReference type="SAM" id="Phobius"/>
    </source>
</evidence>
<dbReference type="Proteomes" id="UP000326565">
    <property type="component" value="Unassembled WGS sequence"/>
</dbReference>
<protein>
    <recommendedName>
        <fullName evidence="8">Major facilitator superfamily domain-containing protein</fullName>
    </recommendedName>
</protein>
<keyword evidence="2 5" id="KW-0812">Transmembrane</keyword>
<evidence type="ECO:0000313" key="7">
    <source>
        <dbReference type="Proteomes" id="UP000326565"/>
    </source>
</evidence>
<sequence length="216" mass="22815">MYLMKSYKWIGLAGSVVRVAGYGAMLHIRTGSNSTAAIFVTQVVQGIGTGAIETVIIIAAQVSVSHAEMPQITSLTLMAAHLGKGIGSAIAGGIYTSTFRGRLNARFGHGSTTPMIDALYGSVTGDLPAWGTPERSIVNQAYSDVIGYICIAALALSALVVVLALLLPDRDLRDDNQNGSGTNTVINQDSHSRFIEVPQLVDNEGVKNRAECQSHK</sequence>
<dbReference type="OrthoDB" id="2241241at2759"/>
<accession>A0A5N5WNP7</accession>
<dbReference type="PANTHER" id="PTHR23501">
    <property type="entry name" value="MAJOR FACILITATOR SUPERFAMILY"/>
    <property type="match status" value="1"/>
</dbReference>
<feature type="transmembrane region" description="Helical" evidence="5">
    <location>
        <begin position="145"/>
        <end position="167"/>
    </location>
</feature>
<dbReference type="AlphaFoldDB" id="A0A5N5WNP7"/>
<keyword evidence="4 5" id="KW-0472">Membrane</keyword>
<dbReference type="InterPro" id="IPR036259">
    <property type="entry name" value="MFS_trans_sf"/>
</dbReference>
<evidence type="ECO:0000256" key="1">
    <source>
        <dbReference type="ARBA" id="ARBA00004141"/>
    </source>
</evidence>
<evidence type="ECO:0000256" key="2">
    <source>
        <dbReference type="ARBA" id="ARBA00022692"/>
    </source>
</evidence>
<evidence type="ECO:0000313" key="6">
    <source>
        <dbReference type="EMBL" id="KAB8069405.1"/>
    </source>
</evidence>
<keyword evidence="3 5" id="KW-1133">Transmembrane helix</keyword>
<dbReference type="GO" id="GO:0005886">
    <property type="term" value="C:plasma membrane"/>
    <property type="evidence" value="ECO:0007669"/>
    <property type="project" value="TreeGrafter"/>
</dbReference>
<proteinExistence type="predicted"/>
<dbReference type="PANTHER" id="PTHR23501:SF200">
    <property type="entry name" value="TRANSPORTER, PUTATIVE (AFU_ORTHOLOGUE AFUA_3G01360)-RELATED"/>
    <property type="match status" value="1"/>
</dbReference>
<gene>
    <name evidence="6" type="ORF">BDV29DRAFT_161488</name>
</gene>
<comment type="subcellular location">
    <subcellularLocation>
        <location evidence="1">Membrane</location>
        <topology evidence="1">Multi-pass membrane protein</topology>
    </subcellularLocation>
</comment>